<dbReference type="NCBIfam" id="TIGR02145">
    <property type="entry name" value="Fib_succ_major"/>
    <property type="match status" value="1"/>
</dbReference>
<gene>
    <name evidence="2" type="ORF">J7I43_16095</name>
</gene>
<dbReference type="EMBL" id="JAGHKP010000003">
    <property type="protein sequence ID" value="MBO9153749.1"/>
    <property type="molecule type" value="Genomic_DNA"/>
</dbReference>
<sequence>MRYFILMFLIAQNIASAQQPIVLKDRDGTVYQLKVMPDNLLWMTRNLATQTKDSWCFNDSISYCMQYGRLYTWQAAQEACAMLGEGWRLPSNEEWQRMVKHFGGVRDDSQDGGKAAFVALMPGGKSGFDIILGGNREADGKSYARMNRHGFYWTSTSTGDGTAWLYNFGKGGRIVNRHSDADKQEGFSARCVKNVAN</sequence>
<feature type="domain" description="Fibrobacter succinogenes major paralogous" evidence="1">
    <location>
        <begin position="39"/>
        <end position="193"/>
    </location>
</feature>
<reference evidence="3" key="1">
    <citation type="submission" date="2021-03" db="EMBL/GenBank/DDBJ databases">
        <title>Assistant Professor.</title>
        <authorList>
            <person name="Huq M.A."/>
        </authorList>
    </citation>
    <scope>NUCLEOTIDE SEQUENCE [LARGE SCALE GENOMIC DNA]</scope>
    <source>
        <strain evidence="3">MAH-28</strain>
    </source>
</reference>
<evidence type="ECO:0000259" key="1">
    <source>
        <dbReference type="Pfam" id="PF09603"/>
    </source>
</evidence>
<dbReference type="Proteomes" id="UP000679126">
    <property type="component" value="Unassembled WGS sequence"/>
</dbReference>
<dbReference type="Pfam" id="PF09603">
    <property type="entry name" value="Fib_succ_major"/>
    <property type="match status" value="1"/>
</dbReference>
<accession>A0ABS3YGE6</accession>
<evidence type="ECO:0000313" key="3">
    <source>
        <dbReference type="Proteomes" id="UP000679126"/>
    </source>
</evidence>
<evidence type="ECO:0000313" key="2">
    <source>
        <dbReference type="EMBL" id="MBO9153749.1"/>
    </source>
</evidence>
<dbReference type="InterPro" id="IPR011871">
    <property type="entry name" value="Fib_succ_major"/>
</dbReference>
<comment type="caution">
    <text evidence="2">The sequence shown here is derived from an EMBL/GenBank/DDBJ whole genome shotgun (WGS) entry which is preliminary data.</text>
</comment>
<organism evidence="2 3">
    <name type="scientific">Chitinophaga chungangae</name>
    <dbReference type="NCBI Taxonomy" id="2821488"/>
    <lineage>
        <taxon>Bacteria</taxon>
        <taxon>Pseudomonadati</taxon>
        <taxon>Bacteroidota</taxon>
        <taxon>Chitinophagia</taxon>
        <taxon>Chitinophagales</taxon>
        <taxon>Chitinophagaceae</taxon>
        <taxon>Chitinophaga</taxon>
    </lineage>
</organism>
<keyword evidence="3" id="KW-1185">Reference proteome</keyword>
<name>A0ABS3YGE6_9BACT</name>
<dbReference type="RefSeq" id="WP_209146872.1">
    <property type="nucleotide sequence ID" value="NZ_JAGHKP010000003.1"/>
</dbReference>
<proteinExistence type="predicted"/>
<protein>
    <recommendedName>
        <fullName evidence="1">Fibrobacter succinogenes major paralogous domain-containing protein</fullName>
    </recommendedName>
</protein>